<keyword evidence="1" id="KW-0812">Transmembrane</keyword>
<name>A0A517RMT5_9PLAN</name>
<protein>
    <submittedName>
        <fullName evidence="2">Uncharacterized protein</fullName>
    </submittedName>
</protein>
<reference evidence="2 3" key="1">
    <citation type="submission" date="2019-02" db="EMBL/GenBank/DDBJ databases">
        <title>Deep-cultivation of Planctomycetes and their phenomic and genomic characterization uncovers novel biology.</title>
        <authorList>
            <person name="Wiegand S."/>
            <person name="Jogler M."/>
            <person name="Boedeker C."/>
            <person name="Pinto D."/>
            <person name="Vollmers J."/>
            <person name="Rivas-Marin E."/>
            <person name="Kohn T."/>
            <person name="Peeters S.H."/>
            <person name="Heuer A."/>
            <person name="Rast P."/>
            <person name="Oberbeckmann S."/>
            <person name="Bunk B."/>
            <person name="Jeske O."/>
            <person name="Meyerdierks A."/>
            <person name="Storesund J.E."/>
            <person name="Kallscheuer N."/>
            <person name="Luecker S."/>
            <person name="Lage O.M."/>
            <person name="Pohl T."/>
            <person name="Merkel B.J."/>
            <person name="Hornburger P."/>
            <person name="Mueller R.-W."/>
            <person name="Bruemmer F."/>
            <person name="Labrenz M."/>
            <person name="Spormann A.M."/>
            <person name="Op den Camp H."/>
            <person name="Overmann J."/>
            <person name="Amann R."/>
            <person name="Jetten M.S.M."/>
            <person name="Mascher T."/>
            <person name="Medema M.H."/>
            <person name="Devos D.P."/>
            <person name="Kaster A.-K."/>
            <person name="Ovreas L."/>
            <person name="Rohde M."/>
            <person name="Galperin M.Y."/>
            <person name="Jogler C."/>
        </authorList>
    </citation>
    <scope>NUCLEOTIDE SEQUENCE [LARGE SCALE GENOMIC DNA]</scope>
    <source>
        <strain evidence="2 3">Pan241w</strain>
    </source>
</reference>
<dbReference type="KEGG" id="gaz:Pan241w_53160"/>
<sequence>MEAFLWLFYILAGILIFAAYPNLGLVGKTTYTIFFPVHWAVLSFVSACITHQGNFQDNPIQNLLIPFGVILLLWLLCSL</sequence>
<dbReference type="RefSeq" id="WP_145221403.1">
    <property type="nucleotide sequence ID" value="NZ_CP036269.1"/>
</dbReference>
<gene>
    <name evidence="2" type="ORF">Pan241w_53160</name>
</gene>
<keyword evidence="3" id="KW-1185">Reference proteome</keyword>
<keyword evidence="1" id="KW-0472">Membrane</keyword>
<feature type="transmembrane region" description="Helical" evidence="1">
    <location>
        <begin position="33"/>
        <end position="53"/>
    </location>
</feature>
<evidence type="ECO:0000313" key="3">
    <source>
        <dbReference type="Proteomes" id="UP000317171"/>
    </source>
</evidence>
<dbReference type="EMBL" id="CP036269">
    <property type="protein sequence ID" value="QDT45197.1"/>
    <property type="molecule type" value="Genomic_DNA"/>
</dbReference>
<feature type="transmembrane region" description="Helical" evidence="1">
    <location>
        <begin position="59"/>
        <end position="77"/>
    </location>
</feature>
<feature type="transmembrane region" description="Helical" evidence="1">
    <location>
        <begin position="6"/>
        <end position="26"/>
    </location>
</feature>
<dbReference type="Proteomes" id="UP000317171">
    <property type="component" value="Chromosome"/>
</dbReference>
<accession>A0A517RMT5</accession>
<dbReference type="AlphaFoldDB" id="A0A517RMT5"/>
<keyword evidence="1" id="KW-1133">Transmembrane helix</keyword>
<organism evidence="2 3">
    <name type="scientific">Gimesia alba</name>
    <dbReference type="NCBI Taxonomy" id="2527973"/>
    <lineage>
        <taxon>Bacteria</taxon>
        <taxon>Pseudomonadati</taxon>
        <taxon>Planctomycetota</taxon>
        <taxon>Planctomycetia</taxon>
        <taxon>Planctomycetales</taxon>
        <taxon>Planctomycetaceae</taxon>
        <taxon>Gimesia</taxon>
    </lineage>
</organism>
<proteinExistence type="predicted"/>
<evidence type="ECO:0000313" key="2">
    <source>
        <dbReference type="EMBL" id="QDT45197.1"/>
    </source>
</evidence>
<evidence type="ECO:0000256" key="1">
    <source>
        <dbReference type="SAM" id="Phobius"/>
    </source>
</evidence>